<proteinExistence type="predicted"/>
<reference evidence="2" key="1">
    <citation type="submission" date="2021-03" db="EMBL/GenBank/DDBJ databases">
        <title>Taxonomic study of Clostridium polyendosporum from meadow-gley soil under rice.</title>
        <authorList>
            <person name="Kobayashi H."/>
            <person name="Tanizawa Y."/>
            <person name="Yagura M."/>
        </authorList>
    </citation>
    <scope>NUCLEOTIDE SEQUENCE</scope>
    <source>
        <strain evidence="2">JCM 30710</strain>
    </source>
</reference>
<evidence type="ECO:0000313" key="2">
    <source>
        <dbReference type="EMBL" id="GIM29111.1"/>
    </source>
</evidence>
<accession>A0A919S0L6</accession>
<dbReference type="Pfam" id="PF19583">
    <property type="entry name" value="ODP"/>
    <property type="match status" value="1"/>
</dbReference>
<feature type="domain" description="ODP" evidence="1">
    <location>
        <begin position="26"/>
        <end position="72"/>
    </location>
</feature>
<organism evidence="2 3">
    <name type="scientific">Clostridium polyendosporum</name>
    <dbReference type="NCBI Taxonomy" id="69208"/>
    <lineage>
        <taxon>Bacteria</taxon>
        <taxon>Bacillati</taxon>
        <taxon>Bacillota</taxon>
        <taxon>Clostridia</taxon>
        <taxon>Eubacteriales</taxon>
        <taxon>Clostridiaceae</taxon>
        <taxon>Clostridium</taxon>
    </lineage>
</organism>
<dbReference type="EMBL" id="BOPZ01000013">
    <property type="protein sequence ID" value="GIM29111.1"/>
    <property type="molecule type" value="Genomic_DNA"/>
</dbReference>
<dbReference type="RefSeq" id="WP_212903820.1">
    <property type="nucleotide sequence ID" value="NZ_BOPZ01000013.1"/>
</dbReference>
<dbReference type="Proteomes" id="UP000679179">
    <property type="component" value="Unassembled WGS sequence"/>
</dbReference>
<dbReference type="SUPFAM" id="SSF56281">
    <property type="entry name" value="Metallo-hydrolase/oxidoreductase"/>
    <property type="match status" value="1"/>
</dbReference>
<dbReference type="InterPro" id="IPR036866">
    <property type="entry name" value="RibonucZ/Hydroxyglut_hydro"/>
</dbReference>
<dbReference type="AlphaFoldDB" id="A0A919S0L6"/>
<comment type="caution">
    <text evidence="2">The sequence shown here is derived from an EMBL/GenBank/DDBJ whole genome shotgun (WGS) entry which is preliminary data.</text>
</comment>
<dbReference type="Gene3D" id="3.60.15.10">
    <property type="entry name" value="Ribonuclease Z/Hydroxyacylglutathione hydrolase-like"/>
    <property type="match status" value="1"/>
</dbReference>
<sequence length="97" mass="11135">MKNELRSIELTEGLYWVGEDEGVDGLHCNSYLIIDDREDALIDPGSVLDFEKVFSNVTKLIPLENIKYVIFNYGSEIGNEVIKNLSYILINKKEENH</sequence>
<dbReference type="InterPro" id="IPR045761">
    <property type="entry name" value="ODP_dom"/>
</dbReference>
<keyword evidence="3" id="KW-1185">Reference proteome</keyword>
<evidence type="ECO:0000313" key="3">
    <source>
        <dbReference type="Proteomes" id="UP000679179"/>
    </source>
</evidence>
<protein>
    <recommendedName>
        <fullName evidence="1">ODP domain-containing protein</fullName>
    </recommendedName>
</protein>
<name>A0A919S0L6_9CLOT</name>
<evidence type="ECO:0000259" key="1">
    <source>
        <dbReference type="Pfam" id="PF19583"/>
    </source>
</evidence>
<gene>
    <name evidence="2" type="ORF">CPJCM30710_17770</name>
</gene>